<evidence type="ECO:0000313" key="3">
    <source>
        <dbReference type="Proteomes" id="UP000635606"/>
    </source>
</evidence>
<reference evidence="2" key="1">
    <citation type="submission" date="2021-01" db="EMBL/GenBank/DDBJ databases">
        <title>Whole genome shotgun sequence of Virgisporangium ochraceum NBRC 16418.</title>
        <authorList>
            <person name="Komaki H."/>
            <person name="Tamura T."/>
        </authorList>
    </citation>
    <scope>NUCLEOTIDE SEQUENCE</scope>
    <source>
        <strain evidence="2">NBRC 16418</strain>
    </source>
</reference>
<evidence type="ECO:0000313" key="2">
    <source>
        <dbReference type="EMBL" id="GIJ73132.1"/>
    </source>
</evidence>
<name>A0A8J4A1Z8_9ACTN</name>
<dbReference type="EMBL" id="BOPH01000110">
    <property type="protein sequence ID" value="GIJ73132.1"/>
    <property type="molecule type" value="Genomic_DNA"/>
</dbReference>
<keyword evidence="1" id="KW-0472">Membrane</keyword>
<organism evidence="2 3">
    <name type="scientific">Virgisporangium ochraceum</name>
    <dbReference type="NCBI Taxonomy" id="65505"/>
    <lineage>
        <taxon>Bacteria</taxon>
        <taxon>Bacillati</taxon>
        <taxon>Actinomycetota</taxon>
        <taxon>Actinomycetes</taxon>
        <taxon>Micromonosporales</taxon>
        <taxon>Micromonosporaceae</taxon>
        <taxon>Virgisporangium</taxon>
    </lineage>
</organism>
<keyword evidence="3" id="KW-1185">Reference proteome</keyword>
<dbReference type="Proteomes" id="UP000635606">
    <property type="component" value="Unassembled WGS sequence"/>
</dbReference>
<feature type="transmembrane region" description="Helical" evidence="1">
    <location>
        <begin position="121"/>
        <end position="141"/>
    </location>
</feature>
<gene>
    <name evidence="2" type="ORF">Voc01_080490</name>
</gene>
<evidence type="ECO:0000256" key="1">
    <source>
        <dbReference type="SAM" id="Phobius"/>
    </source>
</evidence>
<keyword evidence="1" id="KW-1133">Transmembrane helix</keyword>
<feature type="transmembrane region" description="Helical" evidence="1">
    <location>
        <begin position="69"/>
        <end position="89"/>
    </location>
</feature>
<protein>
    <submittedName>
        <fullName evidence="2">Uncharacterized protein</fullName>
    </submittedName>
</protein>
<sequence length="155" mass="16002">MVLTAAVGAALGVAVLNIVGAVLMLASVTDMVREQIAGSPDFGAEAVTPDQVDMTTDRAQGLETIFSSLAYNTIFWMLVLVPLAIFAARGGRATRIISAIILVVTALFTGVNLLLPVGGAVMAVGGLVSLLAIAAVVLFFLPASNAYGRQRRASR</sequence>
<feature type="transmembrane region" description="Helical" evidence="1">
    <location>
        <begin position="96"/>
        <end position="115"/>
    </location>
</feature>
<proteinExistence type="predicted"/>
<dbReference type="AlphaFoldDB" id="A0A8J4A1Z8"/>
<dbReference type="RefSeq" id="WP_203932966.1">
    <property type="nucleotide sequence ID" value="NZ_BOPH01000110.1"/>
</dbReference>
<keyword evidence="1" id="KW-0812">Transmembrane</keyword>
<accession>A0A8J4A1Z8</accession>
<comment type="caution">
    <text evidence="2">The sequence shown here is derived from an EMBL/GenBank/DDBJ whole genome shotgun (WGS) entry which is preliminary data.</text>
</comment>